<feature type="transmembrane region" description="Helical" evidence="1">
    <location>
        <begin position="20"/>
        <end position="40"/>
    </location>
</feature>
<keyword evidence="1" id="KW-0472">Membrane</keyword>
<evidence type="ECO:0000313" key="3">
    <source>
        <dbReference type="Proteomes" id="UP000177418"/>
    </source>
</evidence>
<sequence length="742" mass="85194">MGVKNKIMYWIYTRIFTVKILSITYFLFIVTISYIAGWYINPVILNPQALTYFIAVAAMVGGIIAIIFPFKTLIMQNAADNTSAGFYRTLGKDKRQDIVFFVLVFSVVLFFVLALTATSYQFTLLNRQHDLLRIIFQSSIFVVGLDFYLVFLLFEMLFKRTDPFSGIALIQKTSIKYLDDIHKRATKFSDLMMLHPKTDKSTTKEEMLASTFQSFRTDLQYLSYRLNYLFDYHDKVLAKNERTASLVILDVIASILEKYFIIKKDSSLLLPSGFFFVNSSDSQEFLTPHMEGLVSVGEDYLKKEDSVGVKKVIMLFQELIAYAGEIKFVRAQTPDNPILMQLRGYLDQFMKSIMQKGFLEGMFQGAITYKGIGAVIIRKKMVHELTPVFEVLNKIAYTALLTKQDVVVSEVIKTYSALITVLMEDDWIFGHKIKLVLEHLQETVLYGFVSHNSRSIPHGRMQQELAEPYVVLANLIIRKSQDIPSIRDQRKREDAKSLVLNAAEELRTSIRYLAENIKNADSLLVGVLANTTRRIGGLLIHLTNDTNWTDAKRALEKEGSAYLHQPWWFTDGVDKIDDSLSFDELPEAVSKMGLVALDSNQDRIAEDATKVITDLATVMLTKEDPPGYGLTEPRIMVLACYLGIYSLKLGKTTIVAKLKDHITAFERVYEQKYFVDPRAELLSAPRRDQLMREVIRFMDNLSNRNRDRIRNPFENTEELLFNKVTVEDVKKFVKEIWNVKLK</sequence>
<accession>A0A1F7JH94</accession>
<keyword evidence="1" id="KW-1133">Transmembrane helix</keyword>
<feature type="transmembrane region" description="Helical" evidence="1">
    <location>
        <begin position="134"/>
        <end position="154"/>
    </location>
</feature>
<reference evidence="2 3" key="1">
    <citation type="journal article" date="2016" name="Nat. Commun.">
        <title>Thousands of microbial genomes shed light on interconnected biogeochemical processes in an aquifer system.</title>
        <authorList>
            <person name="Anantharaman K."/>
            <person name="Brown C.T."/>
            <person name="Hug L.A."/>
            <person name="Sharon I."/>
            <person name="Castelle C.J."/>
            <person name="Probst A.J."/>
            <person name="Thomas B.C."/>
            <person name="Singh A."/>
            <person name="Wilkins M.J."/>
            <person name="Karaoz U."/>
            <person name="Brodie E.L."/>
            <person name="Williams K.H."/>
            <person name="Hubbard S.S."/>
            <person name="Banfield J.F."/>
        </authorList>
    </citation>
    <scope>NUCLEOTIDE SEQUENCE [LARGE SCALE GENOMIC DNA]</scope>
</reference>
<organism evidence="2 3">
    <name type="scientific">Candidatus Roizmanbacteria bacterium RIFCSPLOWO2_02_FULL_36_11</name>
    <dbReference type="NCBI Taxonomy" id="1802071"/>
    <lineage>
        <taxon>Bacteria</taxon>
        <taxon>Candidatus Roizmaniibacteriota</taxon>
    </lineage>
</organism>
<gene>
    <name evidence="2" type="ORF">A3H78_00780</name>
</gene>
<protein>
    <submittedName>
        <fullName evidence="2">Uncharacterized protein</fullName>
    </submittedName>
</protein>
<feature type="transmembrane region" description="Helical" evidence="1">
    <location>
        <begin position="52"/>
        <end position="70"/>
    </location>
</feature>
<dbReference type="EMBL" id="MGAV01000012">
    <property type="protein sequence ID" value="OGK54995.1"/>
    <property type="molecule type" value="Genomic_DNA"/>
</dbReference>
<dbReference type="AlphaFoldDB" id="A0A1F7JH94"/>
<evidence type="ECO:0000313" key="2">
    <source>
        <dbReference type="EMBL" id="OGK54995.1"/>
    </source>
</evidence>
<proteinExistence type="predicted"/>
<name>A0A1F7JH94_9BACT</name>
<evidence type="ECO:0000256" key="1">
    <source>
        <dbReference type="SAM" id="Phobius"/>
    </source>
</evidence>
<comment type="caution">
    <text evidence="2">The sequence shown here is derived from an EMBL/GenBank/DDBJ whole genome shotgun (WGS) entry which is preliminary data.</text>
</comment>
<keyword evidence="1" id="KW-0812">Transmembrane</keyword>
<dbReference type="Proteomes" id="UP000177418">
    <property type="component" value="Unassembled WGS sequence"/>
</dbReference>
<feature type="transmembrane region" description="Helical" evidence="1">
    <location>
        <begin position="98"/>
        <end position="122"/>
    </location>
</feature>